<protein>
    <recommendedName>
        <fullName evidence="3">N-acetyltransferase domain-containing protein</fullName>
    </recommendedName>
</protein>
<name>A0A0W1R5L6_9EURY</name>
<dbReference type="NCBIfam" id="NF040501">
    <property type="entry name" value="resist_ArsN2"/>
    <property type="match status" value="1"/>
</dbReference>
<dbReference type="InterPro" id="IPR050832">
    <property type="entry name" value="Bact_Acetyltransf"/>
</dbReference>
<organism evidence="4 5">
    <name type="scientific">Haloprofundus marisrubri</name>
    <dbReference type="NCBI Taxonomy" id="1514971"/>
    <lineage>
        <taxon>Archaea</taxon>
        <taxon>Methanobacteriati</taxon>
        <taxon>Methanobacteriota</taxon>
        <taxon>Stenosarchaea group</taxon>
        <taxon>Halobacteria</taxon>
        <taxon>Halobacteriales</taxon>
        <taxon>Haloferacaceae</taxon>
        <taxon>Haloprofundus</taxon>
    </lineage>
</organism>
<dbReference type="AlphaFoldDB" id="A0A0W1R5L6"/>
<dbReference type="PANTHER" id="PTHR43877">
    <property type="entry name" value="AMINOALKYLPHOSPHONATE N-ACETYLTRANSFERASE-RELATED-RELATED"/>
    <property type="match status" value="1"/>
</dbReference>
<dbReference type="Proteomes" id="UP000054387">
    <property type="component" value="Unassembled WGS sequence"/>
</dbReference>
<keyword evidence="5" id="KW-1185">Reference proteome</keyword>
<dbReference type="Gene3D" id="3.40.630.30">
    <property type="match status" value="1"/>
</dbReference>
<gene>
    <name evidence="4" type="ORF">AUR64_00760</name>
</gene>
<dbReference type="STRING" id="1514971.AUR64_00760"/>
<dbReference type="RefSeq" id="WP_058583221.1">
    <property type="nucleotide sequence ID" value="NZ_LOPU01000034.1"/>
</dbReference>
<evidence type="ECO:0000256" key="1">
    <source>
        <dbReference type="ARBA" id="ARBA00022679"/>
    </source>
</evidence>
<dbReference type="PROSITE" id="PS51186">
    <property type="entry name" value="GNAT"/>
    <property type="match status" value="1"/>
</dbReference>
<evidence type="ECO:0000313" key="4">
    <source>
        <dbReference type="EMBL" id="KTG08139.1"/>
    </source>
</evidence>
<dbReference type="GO" id="GO:0016747">
    <property type="term" value="F:acyltransferase activity, transferring groups other than amino-acyl groups"/>
    <property type="evidence" value="ECO:0007669"/>
    <property type="project" value="InterPro"/>
</dbReference>
<dbReference type="InterPro" id="IPR016181">
    <property type="entry name" value="Acyl_CoA_acyltransferase"/>
</dbReference>
<evidence type="ECO:0000256" key="2">
    <source>
        <dbReference type="ARBA" id="ARBA00023315"/>
    </source>
</evidence>
<feature type="domain" description="N-acetyltransferase" evidence="3">
    <location>
        <begin position="5"/>
        <end position="134"/>
    </location>
</feature>
<accession>A0A0W1R5L6</accession>
<dbReference type="OrthoDB" id="204402at2157"/>
<dbReference type="InterPro" id="IPR000182">
    <property type="entry name" value="GNAT_dom"/>
</dbReference>
<dbReference type="Pfam" id="PF13508">
    <property type="entry name" value="Acetyltransf_7"/>
    <property type="match status" value="1"/>
</dbReference>
<keyword evidence="1" id="KW-0808">Transferase</keyword>
<keyword evidence="2" id="KW-0012">Acyltransferase</keyword>
<dbReference type="SUPFAM" id="SSF55729">
    <property type="entry name" value="Acyl-CoA N-acyltransferases (Nat)"/>
    <property type="match status" value="1"/>
</dbReference>
<dbReference type="EMBL" id="LOPU01000034">
    <property type="protein sequence ID" value="KTG08139.1"/>
    <property type="molecule type" value="Genomic_DNA"/>
</dbReference>
<proteinExistence type="predicted"/>
<evidence type="ECO:0000313" key="5">
    <source>
        <dbReference type="Proteomes" id="UP000054387"/>
    </source>
</evidence>
<evidence type="ECO:0000259" key="3">
    <source>
        <dbReference type="PROSITE" id="PS51186"/>
    </source>
</evidence>
<comment type="caution">
    <text evidence="4">The sequence shown here is derived from an EMBL/GenBank/DDBJ whole genome shotgun (WGS) entry which is preliminary data.</text>
</comment>
<sequence>MSRTRTIRPASKSDLDAVASLLRRTGLPADDVPTAPAQFFVAIAADDPEPVGASGVELHGDAALLRSVAVTESARGSGHGRALTAAAAEHAATEGVETLYLLTETASDYFESLGFEHCERSDAPEAIRETTQFAELCPASAVCLCAPTVTVLEAAREDGRSNS</sequence>
<reference evidence="4 5" key="1">
    <citation type="submission" date="2015-12" db="EMBL/GenBank/DDBJ databases">
        <title>Haloprofundus marisrubri gen. nov., sp. nov., an extremely halophilic archaeon isolated from the Discovery deep brine-seawater interface in the Red Sea.</title>
        <authorList>
            <person name="Zhang G."/>
            <person name="Stingl U."/>
            <person name="Rashid M."/>
        </authorList>
    </citation>
    <scope>NUCLEOTIDE SEQUENCE [LARGE SCALE GENOMIC DNA]</scope>
    <source>
        <strain evidence="4 5">SB9</strain>
    </source>
</reference>